<proteinExistence type="inferred from homology"/>
<dbReference type="InterPro" id="IPR008775">
    <property type="entry name" value="Phytyl_CoA_dOase-like"/>
</dbReference>
<evidence type="ECO:0000313" key="5">
    <source>
        <dbReference type="Proteomes" id="UP000192223"/>
    </source>
</evidence>
<sequence length="203" mass="23377">MIRDLKQKFESDGYVVLQDFLTEDEVNLLKAELDTLLKDMPEQENRTVFSTVNKEQAKSKYFLDSADKISYFFEADALGPNGELLIPKEKSLNKVGHALHELNKNFRKITFDERVKESCFQLDFQEPVVVQSMIIFKNPGVGSEGTCILIHGQVVHYSPANKSADSRHAYTFHVLEEKDTKYSKDNWLQLPEGKSFLNVYKTF</sequence>
<evidence type="ECO:0000313" key="6">
    <source>
        <dbReference type="RefSeq" id="XP_025835146.1"/>
    </source>
</evidence>
<dbReference type="AlphaFoldDB" id="A0A7F5RGM9"/>
<keyword evidence="6" id="KW-0223">Dioxygenase</keyword>
<comment type="cofactor">
    <cofactor evidence="1">
        <name>Fe cation</name>
        <dbReference type="ChEBI" id="CHEBI:24875"/>
    </cofactor>
</comment>
<dbReference type="GO" id="GO:0046872">
    <property type="term" value="F:metal ion binding"/>
    <property type="evidence" value="ECO:0007669"/>
    <property type="project" value="UniProtKB-KW"/>
</dbReference>
<dbReference type="Gene3D" id="2.60.120.620">
    <property type="entry name" value="q2cbj1_9rhob like domain"/>
    <property type="match status" value="2"/>
</dbReference>
<dbReference type="Pfam" id="PF05721">
    <property type="entry name" value="PhyH"/>
    <property type="match status" value="1"/>
</dbReference>
<dbReference type="SUPFAM" id="SSF51197">
    <property type="entry name" value="Clavaminate synthase-like"/>
    <property type="match status" value="2"/>
</dbReference>
<dbReference type="PANTHER" id="PTHR20883">
    <property type="entry name" value="PHYTANOYL-COA DIOXYGENASE DOMAIN CONTAINING 1"/>
    <property type="match status" value="1"/>
</dbReference>
<organism evidence="5 6">
    <name type="scientific">Agrilus planipennis</name>
    <name type="common">Emerald ash borer</name>
    <name type="synonym">Agrilus marcopoli</name>
    <dbReference type="NCBI Taxonomy" id="224129"/>
    <lineage>
        <taxon>Eukaryota</taxon>
        <taxon>Metazoa</taxon>
        <taxon>Ecdysozoa</taxon>
        <taxon>Arthropoda</taxon>
        <taxon>Hexapoda</taxon>
        <taxon>Insecta</taxon>
        <taxon>Pterygota</taxon>
        <taxon>Neoptera</taxon>
        <taxon>Endopterygota</taxon>
        <taxon>Coleoptera</taxon>
        <taxon>Polyphaga</taxon>
        <taxon>Elateriformia</taxon>
        <taxon>Buprestoidea</taxon>
        <taxon>Buprestidae</taxon>
        <taxon>Agrilinae</taxon>
        <taxon>Agrilus</taxon>
    </lineage>
</organism>
<name>A0A7F5RGM9_AGRPL</name>
<evidence type="ECO:0000256" key="4">
    <source>
        <dbReference type="ARBA" id="ARBA00038356"/>
    </source>
</evidence>
<dbReference type="Proteomes" id="UP000192223">
    <property type="component" value="Unplaced"/>
</dbReference>
<protein>
    <submittedName>
        <fullName evidence="6">Phytanoyl-CoA dioxygenase domain-containing protein 1 homolog isoform X2</fullName>
    </submittedName>
</protein>
<keyword evidence="5" id="KW-1185">Reference proteome</keyword>
<comment type="similarity">
    <text evidence="4">Belongs to the PhyH family. PHYHD1 subfamily.</text>
</comment>
<dbReference type="RefSeq" id="XP_025835146.1">
    <property type="nucleotide sequence ID" value="XM_025979361.1"/>
</dbReference>
<gene>
    <name evidence="6" type="primary">LOC108738336</name>
</gene>
<dbReference type="GO" id="GO:0051213">
    <property type="term" value="F:dioxygenase activity"/>
    <property type="evidence" value="ECO:0007669"/>
    <property type="project" value="UniProtKB-KW"/>
</dbReference>
<dbReference type="CTD" id="254295"/>
<reference evidence="6" key="1">
    <citation type="submission" date="2025-08" db="UniProtKB">
        <authorList>
            <consortium name="RefSeq"/>
        </authorList>
    </citation>
    <scope>IDENTIFICATION</scope>
    <source>
        <tissue evidence="6">Entire body</tissue>
    </source>
</reference>
<accession>A0A7F5RGM9</accession>
<dbReference type="PANTHER" id="PTHR20883:SF15">
    <property type="entry name" value="PHYTANOYL-COA DIOXYGENASE DOMAIN-CONTAINING PROTEIN 1"/>
    <property type="match status" value="1"/>
</dbReference>
<keyword evidence="3" id="KW-0408">Iron</keyword>
<evidence type="ECO:0000256" key="2">
    <source>
        <dbReference type="ARBA" id="ARBA00022723"/>
    </source>
</evidence>
<dbReference type="OrthoDB" id="445007at2759"/>
<evidence type="ECO:0000256" key="3">
    <source>
        <dbReference type="ARBA" id="ARBA00023004"/>
    </source>
</evidence>
<keyword evidence="6" id="KW-0560">Oxidoreductase</keyword>
<dbReference type="GeneID" id="108738336"/>
<keyword evidence="2" id="KW-0479">Metal-binding</keyword>
<evidence type="ECO:0000256" key="1">
    <source>
        <dbReference type="ARBA" id="ARBA00001962"/>
    </source>
</evidence>